<gene>
    <name evidence="1" type="ORF">V6256_07895</name>
</gene>
<comment type="caution">
    <text evidence="1">The sequence shown here is derived from an EMBL/GenBank/DDBJ whole genome shotgun (WGS) entry which is preliminary data.</text>
</comment>
<dbReference type="InterPro" id="IPR010710">
    <property type="entry name" value="DUF1289"/>
</dbReference>
<name>A0ABU9GQD4_9GAMM</name>
<reference evidence="1 2" key="1">
    <citation type="submission" date="2024-02" db="EMBL/GenBank/DDBJ databases">
        <title>Bacteria isolated from the canopy kelp, Nereocystis luetkeana.</title>
        <authorList>
            <person name="Pfister C.A."/>
            <person name="Younker I.T."/>
            <person name="Light S.H."/>
        </authorList>
    </citation>
    <scope>NUCLEOTIDE SEQUENCE [LARGE SCALE GENOMIC DNA]</scope>
    <source>
        <strain evidence="1 2">TI.1.05</strain>
    </source>
</reference>
<dbReference type="PANTHER" id="PTHR35175">
    <property type="entry name" value="DUF1289 DOMAIN-CONTAINING PROTEIN"/>
    <property type="match status" value="1"/>
</dbReference>
<dbReference type="Proteomes" id="UP001369082">
    <property type="component" value="Unassembled WGS sequence"/>
</dbReference>
<evidence type="ECO:0000313" key="2">
    <source>
        <dbReference type="Proteomes" id="UP001369082"/>
    </source>
</evidence>
<proteinExistence type="predicted"/>
<protein>
    <submittedName>
        <fullName evidence="1">DUF1289 domain-containing protein</fullName>
    </submittedName>
</protein>
<accession>A0ABU9GQD4</accession>
<dbReference type="PANTHER" id="PTHR35175:SF2">
    <property type="entry name" value="DUF1289 DOMAIN-CONTAINING PROTEIN"/>
    <property type="match status" value="1"/>
</dbReference>
<dbReference type="Pfam" id="PF06945">
    <property type="entry name" value="DUF1289"/>
    <property type="match status" value="1"/>
</dbReference>
<sequence>MIKAISPCIKKCTLDKQNVCMGCFRSLDEIMEWSTSTEIEKENIVANALQRKETIVFREKG</sequence>
<organism evidence="1 2">
    <name type="scientific">Psychromonas aquatilis</name>
    <dbReference type="NCBI Taxonomy" id="2005072"/>
    <lineage>
        <taxon>Bacteria</taxon>
        <taxon>Pseudomonadati</taxon>
        <taxon>Pseudomonadota</taxon>
        <taxon>Gammaproteobacteria</taxon>
        <taxon>Alteromonadales</taxon>
        <taxon>Psychromonadaceae</taxon>
        <taxon>Psychromonas</taxon>
    </lineage>
</organism>
<dbReference type="EMBL" id="JBAKAZ010000024">
    <property type="protein sequence ID" value="MEL0629528.1"/>
    <property type="molecule type" value="Genomic_DNA"/>
</dbReference>
<keyword evidence="2" id="KW-1185">Reference proteome</keyword>
<evidence type="ECO:0000313" key="1">
    <source>
        <dbReference type="EMBL" id="MEL0629528.1"/>
    </source>
</evidence>